<gene>
    <name evidence="2" type="ORF">GOODEAATRI_007884</name>
</gene>
<evidence type="ECO:0000313" key="2">
    <source>
        <dbReference type="EMBL" id="MEQ2177850.1"/>
    </source>
</evidence>
<proteinExistence type="predicted"/>
<dbReference type="Proteomes" id="UP001476798">
    <property type="component" value="Unassembled WGS sequence"/>
</dbReference>
<sequence length="58" mass="6208">MSPAPVVNSTVVLFWKATVGVDGEEQGTQHTTLWRGSAEADGRRLVSTQSNPLAVARQ</sequence>
<feature type="region of interest" description="Disordered" evidence="1">
    <location>
        <begin position="27"/>
        <end position="58"/>
    </location>
</feature>
<evidence type="ECO:0000313" key="3">
    <source>
        <dbReference type="Proteomes" id="UP001476798"/>
    </source>
</evidence>
<reference evidence="2 3" key="1">
    <citation type="submission" date="2021-06" db="EMBL/GenBank/DDBJ databases">
        <authorList>
            <person name="Palmer J.M."/>
        </authorList>
    </citation>
    <scope>NUCLEOTIDE SEQUENCE [LARGE SCALE GENOMIC DNA]</scope>
    <source>
        <strain evidence="2 3">GA_2019</strain>
        <tissue evidence="2">Muscle</tissue>
    </source>
</reference>
<protein>
    <submittedName>
        <fullName evidence="2">Uncharacterized protein</fullName>
    </submittedName>
</protein>
<name>A0ABV0P2J9_9TELE</name>
<dbReference type="EMBL" id="JAHRIO010060379">
    <property type="protein sequence ID" value="MEQ2177850.1"/>
    <property type="molecule type" value="Genomic_DNA"/>
</dbReference>
<keyword evidence="3" id="KW-1185">Reference proteome</keyword>
<comment type="caution">
    <text evidence="2">The sequence shown here is derived from an EMBL/GenBank/DDBJ whole genome shotgun (WGS) entry which is preliminary data.</text>
</comment>
<evidence type="ECO:0000256" key="1">
    <source>
        <dbReference type="SAM" id="MobiDB-lite"/>
    </source>
</evidence>
<accession>A0ABV0P2J9</accession>
<organism evidence="2 3">
    <name type="scientific">Goodea atripinnis</name>
    <dbReference type="NCBI Taxonomy" id="208336"/>
    <lineage>
        <taxon>Eukaryota</taxon>
        <taxon>Metazoa</taxon>
        <taxon>Chordata</taxon>
        <taxon>Craniata</taxon>
        <taxon>Vertebrata</taxon>
        <taxon>Euteleostomi</taxon>
        <taxon>Actinopterygii</taxon>
        <taxon>Neopterygii</taxon>
        <taxon>Teleostei</taxon>
        <taxon>Neoteleostei</taxon>
        <taxon>Acanthomorphata</taxon>
        <taxon>Ovalentaria</taxon>
        <taxon>Atherinomorphae</taxon>
        <taxon>Cyprinodontiformes</taxon>
        <taxon>Goodeidae</taxon>
        <taxon>Goodea</taxon>
    </lineage>
</organism>